<evidence type="ECO:0008006" key="6">
    <source>
        <dbReference type="Google" id="ProtNLM"/>
    </source>
</evidence>
<protein>
    <recommendedName>
        <fullName evidence="6">Fungal N-terminal domain-containing protein</fullName>
    </recommendedName>
</protein>
<feature type="region of interest" description="Disordered" evidence="3">
    <location>
        <begin position="251"/>
        <end position="293"/>
    </location>
</feature>
<keyword evidence="2" id="KW-0040">ANK repeat</keyword>
<feature type="region of interest" description="Disordered" evidence="3">
    <location>
        <begin position="497"/>
        <end position="555"/>
    </location>
</feature>
<name>A0AAN7W1N4_9PEZI</name>
<dbReference type="InterPro" id="IPR011990">
    <property type="entry name" value="TPR-like_helical_dom_sf"/>
</dbReference>
<dbReference type="Proteomes" id="UP001310594">
    <property type="component" value="Unassembled WGS sequence"/>
</dbReference>
<feature type="compositionally biased region" description="Polar residues" evidence="3">
    <location>
        <begin position="257"/>
        <end position="283"/>
    </location>
</feature>
<dbReference type="InterPro" id="IPR036770">
    <property type="entry name" value="Ankyrin_rpt-contain_sf"/>
</dbReference>
<organism evidence="4 5">
    <name type="scientific">Elasticomyces elasticus</name>
    <dbReference type="NCBI Taxonomy" id="574655"/>
    <lineage>
        <taxon>Eukaryota</taxon>
        <taxon>Fungi</taxon>
        <taxon>Dikarya</taxon>
        <taxon>Ascomycota</taxon>
        <taxon>Pezizomycotina</taxon>
        <taxon>Dothideomycetes</taxon>
        <taxon>Dothideomycetidae</taxon>
        <taxon>Mycosphaerellales</taxon>
        <taxon>Teratosphaeriaceae</taxon>
        <taxon>Elasticomyces</taxon>
    </lineage>
</organism>
<feature type="compositionally biased region" description="Polar residues" evidence="3">
    <location>
        <begin position="523"/>
        <end position="540"/>
    </location>
</feature>
<evidence type="ECO:0000256" key="3">
    <source>
        <dbReference type="SAM" id="MobiDB-lite"/>
    </source>
</evidence>
<dbReference type="Gene3D" id="1.25.40.10">
    <property type="entry name" value="Tetratricopeptide repeat domain"/>
    <property type="match status" value="1"/>
</dbReference>
<comment type="caution">
    <text evidence="4">The sequence shown here is derived from an EMBL/GenBank/DDBJ whole genome shotgun (WGS) entry which is preliminary data.</text>
</comment>
<evidence type="ECO:0000256" key="2">
    <source>
        <dbReference type="ARBA" id="ARBA00023043"/>
    </source>
</evidence>
<evidence type="ECO:0000313" key="5">
    <source>
        <dbReference type="Proteomes" id="UP001310594"/>
    </source>
</evidence>
<dbReference type="SMART" id="SM00248">
    <property type="entry name" value="ANK"/>
    <property type="match status" value="5"/>
</dbReference>
<dbReference type="EMBL" id="JAVRQU010000017">
    <property type="protein sequence ID" value="KAK5693654.1"/>
    <property type="molecule type" value="Genomic_DNA"/>
</dbReference>
<dbReference type="AlphaFoldDB" id="A0AAN7W1N4"/>
<sequence>MADPFTALSTAAAAFQIGQMAMDMGNYLYKLGKAISKVDQTVSSLAVEAEALYQACNLISQEIKGVLPAPGLKNERPYDEDGSLWRSVTLHLMDTRVTVGDLQQVVGDDTQESKDFFQRAHKQMHLDKNKDELESIRRRLHTHTQSLQMALQMVNIKIAHLAPKIVTDDLGVKIEDLKTGIQNLQSNFQANGQKGITPSEVDLIQCAKQIMRSGKTLCEESLAGDYMQRGEGAARINRLVAEWAGDVESLRRDTEVSGLSDTATQTSNLFSEDNWPATSTAHTTAGDEADDDQVRKDIDESDKVDDDFVLEIVQAALEQGQQAFDQKDWDEAETLLKEALKDLKSLPPRRRAGCDLFELEYRLTLCAYHTREPAVAKEALMSLVGQTPTSDEQKARVYDAAHLLAQLHVREGELEPARMTCESTLKARSKLLGKTHDSYLESLALMAHVYFLLGNAPRARVFMGMIPGSRRTALREGLQILPTQSPTTLADEVITTRAIEPTSHPYPDLRQSSTTDVRDLPNPDTQRSYSDTVLSQTQAPGESRHAVIGGSGNGKQETEETVQIHTAELQPAADIRAESSLTVNVDSLERQAGLRDKSMMIDKTARDYILTNMELAPRGMLERAVCEGELEVALLLAKEADQKTRDSNALALVFASAFGDFEIAVVLIEHGWAANARVEGTNGATGSPLTEALIVRRPTMVQLLLQHGAELTPTQNKYDSPLLLRAGRVLSSWSLLPYPATGPSEILSCISLLLDNGWSIDQTTSLGPTSEGADNHIRPLLWQAIVCQPLALAIRCDVIKALLEKGASLLVLGDGKHPMLHEAIRVNRPEVLPFLLKGDTKQQLLEQRFISGEENDQHVDALYYAVQLTMRQRLDISCVQMLLDAGADINSKNVSLERDLPKSLRAAKSGFKKMLEPSNALRTVTPLQLATASGNADLIRIMNRGKKPEGAR</sequence>
<proteinExistence type="predicted"/>
<dbReference type="SUPFAM" id="SSF48403">
    <property type="entry name" value="Ankyrin repeat"/>
    <property type="match status" value="1"/>
</dbReference>
<gene>
    <name evidence="4" type="ORF">LTR97_010223</name>
</gene>
<accession>A0AAN7W1N4</accession>
<dbReference type="SUPFAM" id="SSF48452">
    <property type="entry name" value="TPR-like"/>
    <property type="match status" value="1"/>
</dbReference>
<reference evidence="4" key="1">
    <citation type="submission" date="2023-08" db="EMBL/GenBank/DDBJ databases">
        <title>Black Yeasts Isolated from many extreme environments.</title>
        <authorList>
            <person name="Coleine C."/>
            <person name="Stajich J.E."/>
            <person name="Selbmann L."/>
        </authorList>
    </citation>
    <scope>NUCLEOTIDE SEQUENCE</scope>
    <source>
        <strain evidence="4">CCFEE 5810</strain>
    </source>
</reference>
<dbReference type="PANTHER" id="PTHR24126">
    <property type="entry name" value="ANKYRIN REPEAT, PH AND SEC7 DOMAIN CONTAINING PROTEIN SECG-RELATED"/>
    <property type="match status" value="1"/>
</dbReference>
<keyword evidence="1" id="KW-0677">Repeat</keyword>
<evidence type="ECO:0000313" key="4">
    <source>
        <dbReference type="EMBL" id="KAK5693654.1"/>
    </source>
</evidence>
<evidence type="ECO:0000256" key="1">
    <source>
        <dbReference type="ARBA" id="ARBA00022737"/>
    </source>
</evidence>
<dbReference type="InterPro" id="IPR002110">
    <property type="entry name" value="Ankyrin_rpt"/>
</dbReference>
<dbReference type="Gene3D" id="1.25.40.20">
    <property type="entry name" value="Ankyrin repeat-containing domain"/>
    <property type="match status" value="2"/>
</dbReference>